<comment type="caution">
    <text evidence="1">The sequence shown here is derived from an EMBL/GenBank/DDBJ whole genome shotgun (WGS) entry which is preliminary data.</text>
</comment>
<keyword evidence="2" id="KW-1185">Reference proteome</keyword>
<accession>A0ABR3LGG0</accession>
<name>A0ABR3LGG0_9TELE</name>
<reference evidence="1 2" key="1">
    <citation type="submission" date="2023-09" db="EMBL/GenBank/DDBJ databases">
        <authorList>
            <person name="Wang M."/>
        </authorList>
    </citation>
    <scope>NUCLEOTIDE SEQUENCE [LARGE SCALE GENOMIC DNA]</scope>
    <source>
        <strain evidence="1">GT-2023</strain>
        <tissue evidence="1">Liver</tissue>
    </source>
</reference>
<evidence type="ECO:0000313" key="2">
    <source>
        <dbReference type="Proteomes" id="UP001558613"/>
    </source>
</evidence>
<evidence type="ECO:0000313" key="1">
    <source>
        <dbReference type="EMBL" id="KAL1251933.1"/>
    </source>
</evidence>
<sequence>MGQASALCGSGPMSAEVRWRMRLWGKQVERTEESDKRYGSFLSELLDQDVAEEGIELVSLPSLPAPHMGNFWRLWPMPQRLEMRARDERSLMAGWDFCLDITVTIEREHLVLWDRPF</sequence>
<proteinExistence type="predicted"/>
<dbReference type="EMBL" id="JAYMGO010000022">
    <property type="protein sequence ID" value="KAL1251933.1"/>
    <property type="molecule type" value="Genomic_DNA"/>
</dbReference>
<protein>
    <submittedName>
        <fullName evidence="1">Uncharacterized protein</fullName>
    </submittedName>
</protein>
<organism evidence="1 2">
    <name type="scientific">Cirrhinus molitorella</name>
    <name type="common">mud carp</name>
    <dbReference type="NCBI Taxonomy" id="172907"/>
    <lineage>
        <taxon>Eukaryota</taxon>
        <taxon>Metazoa</taxon>
        <taxon>Chordata</taxon>
        <taxon>Craniata</taxon>
        <taxon>Vertebrata</taxon>
        <taxon>Euteleostomi</taxon>
        <taxon>Actinopterygii</taxon>
        <taxon>Neopterygii</taxon>
        <taxon>Teleostei</taxon>
        <taxon>Ostariophysi</taxon>
        <taxon>Cypriniformes</taxon>
        <taxon>Cyprinidae</taxon>
        <taxon>Labeoninae</taxon>
        <taxon>Labeonini</taxon>
        <taxon>Cirrhinus</taxon>
    </lineage>
</organism>
<gene>
    <name evidence="1" type="ORF">QQF64_019729</name>
</gene>
<dbReference type="Proteomes" id="UP001558613">
    <property type="component" value="Unassembled WGS sequence"/>
</dbReference>